<proteinExistence type="inferred from homology"/>
<dbReference type="InterPro" id="IPR008405">
    <property type="entry name" value="ApoL"/>
</dbReference>
<keyword evidence="2" id="KW-1133">Transmembrane helix</keyword>
<evidence type="ECO:0000256" key="2">
    <source>
        <dbReference type="SAM" id="Phobius"/>
    </source>
</evidence>
<dbReference type="PANTHER" id="PTHR14096">
    <property type="entry name" value="APOLIPOPROTEIN L"/>
    <property type="match status" value="1"/>
</dbReference>
<comment type="similarity">
    <text evidence="1">Belongs to the apolipoprotein L family.</text>
</comment>
<dbReference type="Pfam" id="PF05461">
    <property type="entry name" value="ApoL"/>
    <property type="match status" value="1"/>
</dbReference>
<keyword evidence="2" id="KW-0472">Membrane</keyword>
<dbReference type="KEGG" id="oau:116317941"/>
<feature type="transmembrane region" description="Helical" evidence="2">
    <location>
        <begin position="575"/>
        <end position="600"/>
    </location>
</feature>
<dbReference type="GO" id="GO:0008289">
    <property type="term" value="F:lipid binding"/>
    <property type="evidence" value="ECO:0007669"/>
    <property type="project" value="InterPro"/>
</dbReference>
<dbReference type="AlphaFoldDB" id="A0AAZ1WYS2"/>
<dbReference type="GO" id="GO:0006869">
    <property type="term" value="P:lipid transport"/>
    <property type="evidence" value="ECO:0007669"/>
    <property type="project" value="InterPro"/>
</dbReference>
<keyword evidence="4" id="KW-1185">Reference proteome</keyword>
<dbReference type="Ensembl" id="ENSOABT00000076596.1">
    <property type="protein sequence ID" value="ENSOABP00000060801.1"/>
    <property type="gene ID" value="ENSOABG00000034183.1"/>
</dbReference>
<evidence type="ECO:0000313" key="4">
    <source>
        <dbReference type="Proteomes" id="UP000472276"/>
    </source>
</evidence>
<evidence type="ECO:0000256" key="1">
    <source>
        <dbReference type="ARBA" id="ARBA00010090"/>
    </source>
</evidence>
<gene>
    <name evidence="3" type="primary">LOC116317941</name>
</gene>
<dbReference type="GeneID" id="116317941"/>
<dbReference type="PANTHER" id="PTHR14096:SF57">
    <property type="entry name" value="APOLIPOPROTEIN L4"/>
    <property type="match status" value="1"/>
</dbReference>
<keyword evidence="2" id="KW-0812">Transmembrane</keyword>
<dbReference type="GO" id="GO:0016020">
    <property type="term" value="C:membrane"/>
    <property type="evidence" value="ECO:0007669"/>
    <property type="project" value="TreeGrafter"/>
</dbReference>
<protein>
    <submittedName>
        <fullName evidence="3">Uncharacterized protein</fullName>
    </submittedName>
</protein>
<dbReference type="RefSeq" id="XP_039467581.1">
    <property type="nucleotide sequence ID" value="XM_039611647.1"/>
</dbReference>
<evidence type="ECO:0000313" key="3">
    <source>
        <dbReference type="Ensembl" id="ENSOABP00000060801.1"/>
    </source>
</evidence>
<reference evidence="3" key="3">
    <citation type="submission" date="2025-09" db="UniProtKB">
        <authorList>
            <consortium name="Ensembl"/>
        </authorList>
    </citation>
    <scope>IDENTIFICATION</scope>
</reference>
<dbReference type="RefSeq" id="XP_031592699.1">
    <property type="nucleotide sequence ID" value="XM_031736839.2"/>
</dbReference>
<dbReference type="Proteomes" id="UP000472276">
    <property type="component" value="Unassembled WGS sequence"/>
</dbReference>
<reference evidence="3" key="2">
    <citation type="submission" date="2025-08" db="UniProtKB">
        <authorList>
            <consortium name="Ensembl"/>
        </authorList>
    </citation>
    <scope>IDENTIFICATION</scope>
</reference>
<reference evidence="4" key="1">
    <citation type="submission" date="2020-03" db="EMBL/GenBank/DDBJ databases">
        <title>Evolution of repeat sequences and sex chromosomes of tilapia species revealed by chromosome-level genomes.</title>
        <authorList>
            <person name="Xu L."/>
            <person name="Tao W."/>
            <person name="Wang D."/>
            <person name="Zhou Q."/>
        </authorList>
    </citation>
    <scope>NUCLEOTIDE SEQUENCE [LARGE SCALE GENOMIC DNA]</scope>
    <source>
        <strain evidence="4">Israel</strain>
    </source>
</reference>
<dbReference type="GO" id="GO:0042157">
    <property type="term" value="P:lipoprotein metabolic process"/>
    <property type="evidence" value="ECO:0007669"/>
    <property type="project" value="InterPro"/>
</dbReference>
<organism evidence="3 4">
    <name type="scientific">Oreochromis aureus</name>
    <name type="common">Israeli tilapia</name>
    <name type="synonym">Chromis aureus</name>
    <dbReference type="NCBI Taxonomy" id="47969"/>
    <lineage>
        <taxon>Eukaryota</taxon>
        <taxon>Metazoa</taxon>
        <taxon>Chordata</taxon>
        <taxon>Craniata</taxon>
        <taxon>Vertebrata</taxon>
        <taxon>Euteleostomi</taxon>
        <taxon>Actinopterygii</taxon>
        <taxon>Neopterygii</taxon>
        <taxon>Teleostei</taxon>
        <taxon>Neoteleostei</taxon>
        <taxon>Acanthomorphata</taxon>
        <taxon>Ovalentaria</taxon>
        <taxon>Cichlomorphae</taxon>
        <taxon>Cichliformes</taxon>
        <taxon>Cichlidae</taxon>
        <taxon>African cichlids</taxon>
        <taxon>Pseudocrenilabrinae</taxon>
        <taxon>Oreochromini</taxon>
        <taxon>Oreochromis</taxon>
    </lineage>
</organism>
<name>A0AAZ1WYS2_OREAU</name>
<dbReference type="GO" id="GO:0005576">
    <property type="term" value="C:extracellular region"/>
    <property type="evidence" value="ECO:0007669"/>
    <property type="project" value="InterPro"/>
</dbReference>
<sequence length="601" mass="67635">MSVARKELQEALCHYATDTLIHIHTVRDFCEEFSTWSLWRETELDRMMDIKDGVDTLDLKISHVFNSEEKCKAFLKFVNSKMSAESRHAELEKELTEVLEHILRGLENLSLFLDAVEKLAVTSLHIFTENQVLHLPEGVTLGDVKDAIITAQQICPLLLEFKRDNNVFFLPKLHNVDVLKYQLDRYIQTSQKIYKNFENSSIRDISLVTLDVVVDLNVDLCDDNIQSMLHHIYHLEKIRMDPNFRLMFLFKESSCLDFIGKFDEQQPRMLEFLNELEQCALKLDKLSKGVKISSVAGSSVGAVGSVLSIVGLALIPVTAGVSFGLTMAGVGLGLTSALNSAVTTGAEIGVNQKHQTKAGEVFQKFTEDVKGLQAFLQDETNQHICQAEVCQSEDLTTNTDTLVAQEAQTIRNVPRVASDIPEISEAAIKGSLAASRSARAGFIAVNALFLGMDIFFICKDSVSLAKGIESKVSQLIRARATLWSSEMNSWQKIHDSLKKGLLTSERNKKILEASFYPEMKKQRISEIEAHSSIHYNNHVISSVIQYNSFSVQRFWNLSPPWTGGQPIAELKIEQLFLIVTVLVVFLWFILKVCDAAFFYLM</sequence>
<accession>A0AAZ1WYS2</accession>